<evidence type="ECO:0000313" key="2">
    <source>
        <dbReference type="EMBL" id="EIT85846.1"/>
    </source>
</evidence>
<dbReference type="RefSeq" id="WP_007201778.1">
    <property type="nucleotide sequence ID" value="NZ_AKKV01000024.1"/>
</dbReference>
<feature type="transmembrane region" description="Helical" evidence="1">
    <location>
        <begin position="348"/>
        <end position="372"/>
    </location>
</feature>
<evidence type="ECO:0000313" key="3">
    <source>
        <dbReference type="Proteomes" id="UP000004080"/>
    </source>
</evidence>
<feature type="transmembrane region" description="Helical" evidence="1">
    <location>
        <begin position="189"/>
        <end position="208"/>
    </location>
</feature>
<proteinExistence type="predicted"/>
<feature type="transmembrane region" description="Helical" evidence="1">
    <location>
        <begin position="378"/>
        <end position="397"/>
    </location>
</feature>
<dbReference type="GO" id="GO:0016020">
    <property type="term" value="C:membrane"/>
    <property type="evidence" value="ECO:0007669"/>
    <property type="project" value="InterPro"/>
</dbReference>
<keyword evidence="1" id="KW-1133">Transmembrane helix</keyword>
<sequence length="406" mass="48531">MIEVVEQLWKKRRDHYLTIALKYFRLIGNSGFMLSLYILFVTGSFYYAQILKQLPDQFPAVWVLLVVFLYLLTRSPFRTFLQSGDLVFLLPIEPYMKAYFKKSFYYTFLIQAFSITLVTLALGPLYSRFISLRTSDLIITLLLLIVVKGWNIRTSWEEQRLPYEVTRRSYRGIRICVNGVFLYLLFEKAYVFVIAMFAVMYVLHQFVYKRIQREYSIKWEHLIHLENRAMMKLYRIANLFTDVPQLSQKVRPRKWLSFLAHAKFAPRRPFHGLYRKTFIRSNDYLGIYVRLTLIGLLFLWWIPSGWWHVALLLLFTHATGVQLLPLFKHHKGNVWFELYPLQKDSRFQAFKGLLQTLLSVQLCIFLLFLIILQEKWSFILLCIVGAVLFILYFVNFYTKSKLRDVK</sequence>
<gene>
    <name evidence="2" type="ORF">A374_08424</name>
</gene>
<dbReference type="PIRSF" id="PIRSF037259">
    <property type="entry name" value="EcsB_ABC"/>
    <property type="match status" value="1"/>
</dbReference>
<keyword evidence="1" id="KW-0812">Transmembrane</keyword>
<dbReference type="Proteomes" id="UP000004080">
    <property type="component" value="Unassembled WGS sequence"/>
</dbReference>
<feature type="transmembrane region" description="Helical" evidence="1">
    <location>
        <begin position="284"/>
        <end position="302"/>
    </location>
</feature>
<organism evidence="2 3">
    <name type="scientific">Fictibacillus macauensis ZFHKF-1</name>
    <dbReference type="NCBI Taxonomy" id="1196324"/>
    <lineage>
        <taxon>Bacteria</taxon>
        <taxon>Bacillati</taxon>
        <taxon>Bacillota</taxon>
        <taxon>Bacilli</taxon>
        <taxon>Bacillales</taxon>
        <taxon>Fictibacillaceae</taxon>
        <taxon>Fictibacillus</taxon>
    </lineage>
</organism>
<dbReference type="OrthoDB" id="2447941at2"/>
<protein>
    <submittedName>
        <fullName evidence="2">Ecs exoprotein ABC transporter permease</fullName>
    </submittedName>
</protein>
<dbReference type="EMBL" id="AKKV01000024">
    <property type="protein sequence ID" value="EIT85846.1"/>
    <property type="molecule type" value="Genomic_DNA"/>
</dbReference>
<feature type="transmembrane region" description="Helical" evidence="1">
    <location>
        <begin position="60"/>
        <end position="77"/>
    </location>
</feature>
<keyword evidence="1" id="KW-0472">Membrane</keyword>
<dbReference type="eggNOG" id="COG4473">
    <property type="taxonomic scope" value="Bacteria"/>
</dbReference>
<reference evidence="2 3" key="1">
    <citation type="journal article" date="2012" name="J. Bacteriol.">
        <title>Genome of Bacillus macauensis ZFHKF-1, a Long-Chain-Forming Bacterium.</title>
        <authorList>
            <person name="Cai L."/>
            <person name="Zhang T."/>
        </authorList>
    </citation>
    <scope>NUCLEOTIDE SEQUENCE [LARGE SCALE GENOMIC DNA]</scope>
    <source>
        <strain evidence="2 3">ZFHKF-1</strain>
    </source>
</reference>
<dbReference type="PATRIC" id="fig|1196324.3.peg.1728"/>
<feature type="transmembrane region" description="Helical" evidence="1">
    <location>
        <begin position="26"/>
        <end position="48"/>
    </location>
</feature>
<accession>I8J275</accession>
<feature type="transmembrane region" description="Helical" evidence="1">
    <location>
        <begin position="104"/>
        <end position="125"/>
    </location>
</feature>
<name>I8J275_9BACL</name>
<dbReference type="Pfam" id="PF05975">
    <property type="entry name" value="EcsB"/>
    <property type="match status" value="1"/>
</dbReference>
<comment type="caution">
    <text evidence="2">The sequence shown here is derived from an EMBL/GenBank/DDBJ whole genome shotgun (WGS) entry which is preliminary data.</text>
</comment>
<evidence type="ECO:0000256" key="1">
    <source>
        <dbReference type="SAM" id="Phobius"/>
    </source>
</evidence>
<dbReference type="AlphaFoldDB" id="I8J275"/>
<keyword evidence="3" id="KW-1185">Reference proteome</keyword>
<dbReference type="InterPro" id="IPR010288">
    <property type="entry name" value="EcsB_ABC"/>
</dbReference>
<feature type="transmembrane region" description="Helical" evidence="1">
    <location>
        <begin position="308"/>
        <end position="327"/>
    </location>
</feature>
<dbReference type="STRING" id="1196324.A374_08424"/>